<feature type="compositionally biased region" description="Low complexity" evidence="1">
    <location>
        <begin position="72"/>
        <end position="81"/>
    </location>
</feature>
<proteinExistence type="predicted"/>
<accession>A0A1D8B2R4</accession>
<dbReference type="AlphaFoldDB" id="A0A1D8B2R4"/>
<dbReference type="EMBL" id="CP017298">
    <property type="protein sequence ID" value="AOS47422.1"/>
    <property type="molecule type" value="Genomic_DNA"/>
</dbReference>
<organism evidence="2 3">
    <name type="scientific">Pauljensenia hongkongensis</name>
    <dbReference type="NCBI Taxonomy" id="178339"/>
    <lineage>
        <taxon>Bacteria</taxon>
        <taxon>Bacillati</taxon>
        <taxon>Actinomycetota</taxon>
        <taxon>Actinomycetes</taxon>
        <taxon>Actinomycetales</taxon>
        <taxon>Actinomycetaceae</taxon>
        <taxon>Pauljensenia</taxon>
    </lineage>
</organism>
<evidence type="ECO:0000313" key="3">
    <source>
        <dbReference type="Proteomes" id="UP000095214"/>
    </source>
</evidence>
<gene>
    <name evidence="2" type="ORF">BH719_05765</name>
</gene>
<dbReference type="Proteomes" id="UP000095214">
    <property type="component" value="Chromosome"/>
</dbReference>
<keyword evidence="3" id="KW-1185">Reference proteome</keyword>
<feature type="compositionally biased region" description="Polar residues" evidence="1">
    <location>
        <begin position="86"/>
        <end position="101"/>
    </location>
</feature>
<sequence>MLNIGDTYTAPDIGAFTLEQVEPAGFVFGPAISRATFCFSPAPAFTVDPPILWRNKLIPDVEEPPHLWGGQDDAPPYYDAPDPSPGATTPQSGATPQSDTAPPSAPEQGAASTNPTADTDPPEPTGGEQIP</sequence>
<reference evidence="2 3" key="1">
    <citation type="submission" date="2016-09" db="EMBL/GenBank/DDBJ databases">
        <title>Complete genome sequence of Actinomyces hongkongensis HKU8.</title>
        <authorList>
            <person name="Gao Y.-X."/>
            <person name="Zhou Y.-Y."/>
            <person name="Xie Y."/>
            <person name="Wang M."/>
            <person name="Wang S.-J."/>
            <person name="Shen S.-G."/>
        </authorList>
    </citation>
    <scope>NUCLEOTIDE SEQUENCE [LARGE SCALE GENOMIC DNA]</scope>
    <source>
        <strain evidence="2 3">HKU8</strain>
    </source>
</reference>
<evidence type="ECO:0000313" key="2">
    <source>
        <dbReference type="EMBL" id="AOS47422.1"/>
    </source>
</evidence>
<evidence type="ECO:0000256" key="1">
    <source>
        <dbReference type="SAM" id="MobiDB-lite"/>
    </source>
</evidence>
<feature type="region of interest" description="Disordered" evidence="1">
    <location>
        <begin position="61"/>
        <end position="131"/>
    </location>
</feature>
<name>A0A1D8B2R4_9ACTO</name>
<protein>
    <submittedName>
        <fullName evidence="2">Uncharacterized protein</fullName>
    </submittedName>
</protein>
<dbReference type="KEGG" id="phon:BH719_05765"/>